<dbReference type="InterPro" id="IPR020845">
    <property type="entry name" value="AMP-binding_CS"/>
</dbReference>
<accession>A0A0U2ITG5</accession>
<dbReference type="InterPro" id="IPR045851">
    <property type="entry name" value="AMP-bd_C_sf"/>
</dbReference>
<evidence type="ECO:0000313" key="3">
    <source>
        <dbReference type="Proteomes" id="UP000065261"/>
    </source>
</evidence>
<dbReference type="Proteomes" id="UP000065261">
    <property type="component" value="Chromosome II"/>
</dbReference>
<gene>
    <name evidence="2" type="ORF">PTRA_b0581</name>
</gene>
<evidence type="ECO:0000259" key="1">
    <source>
        <dbReference type="Pfam" id="PF00501"/>
    </source>
</evidence>
<dbReference type="PANTHER" id="PTHR45398:SF1">
    <property type="entry name" value="ENZYME, PUTATIVE (JCVI)-RELATED"/>
    <property type="match status" value="1"/>
</dbReference>
<dbReference type="OrthoDB" id="9787658at2"/>
<dbReference type="Gene3D" id="3.40.50.12780">
    <property type="entry name" value="N-terminal domain of ligase-like"/>
    <property type="match status" value="1"/>
</dbReference>
<feature type="domain" description="AMP-dependent synthetase/ligase" evidence="1">
    <location>
        <begin position="136"/>
        <end position="289"/>
    </location>
</feature>
<evidence type="ECO:0000313" key="2">
    <source>
        <dbReference type="EMBL" id="ALS35039.1"/>
    </source>
</evidence>
<proteinExistence type="predicted"/>
<dbReference type="Gene3D" id="3.30.300.30">
    <property type="match status" value="1"/>
</dbReference>
<dbReference type="PROSITE" id="PS00455">
    <property type="entry name" value="AMP_BINDING"/>
    <property type="match status" value="1"/>
</dbReference>
<dbReference type="Pfam" id="PF00501">
    <property type="entry name" value="AMP-binding"/>
    <property type="match status" value="1"/>
</dbReference>
<dbReference type="RefSeq" id="WP_058375002.1">
    <property type="nucleotide sequence ID" value="NZ_CP011035.1"/>
</dbReference>
<dbReference type="PANTHER" id="PTHR45398">
    <property type="match status" value="1"/>
</dbReference>
<sequence>MFSTFQSKIFQSNNVSVCFNHENKAVTQRQFVSDVNRLLAKYSPATAPTSVVLYSTNTYKFAVSLMALTLRGCTVILPPNGQPETLKALLQQTPCFLGDSELVEPLGIDLINIENLPDQPGFFPLAQLVWPKEGNLVFYTSGSTGKAKPIVKSWQTINKELSILSSSYALKCMPMFIASVSHQHIYGLLFRLLWPLSTGHVVDTDLLHYPEHIAAKLKGAKQVVLISSPAQLKRLCADNVLIEQKSHLQWIFSSGGPLANEDAVSLFSQLNKPITQVFGSTETGGIGYRQVTSLENVSSWQPFSGIKMSVGTDDRLFLNSPLVNHKDYSLDDRGLVLKNGQFKLLGRLDRIIKLEEKRLSLDELEHHLASSEWVNDVKVIVLPGARQVIGAVVVLSQQGVKHLQSESKLATNKLLKEHALTRFERICTPKKWRFIEQLPYNSQAKLNLKALEHLFDKVD</sequence>
<protein>
    <recommendedName>
        <fullName evidence="1">AMP-dependent synthetase/ligase domain-containing protein</fullName>
    </recommendedName>
</protein>
<dbReference type="EMBL" id="CP011035">
    <property type="protein sequence ID" value="ALS35039.1"/>
    <property type="molecule type" value="Genomic_DNA"/>
</dbReference>
<name>A0A0U2ITG5_9GAMM</name>
<dbReference type="AlphaFoldDB" id="A0A0U2ITG5"/>
<dbReference type="KEGG" id="ptn:PTRA_b0581"/>
<dbReference type="InterPro" id="IPR000873">
    <property type="entry name" value="AMP-dep_synth/lig_dom"/>
</dbReference>
<dbReference type="PATRIC" id="fig|1315283.4.peg.3628"/>
<dbReference type="SUPFAM" id="SSF56801">
    <property type="entry name" value="Acetyl-CoA synthetase-like"/>
    <property type="match status" value="1"/>
</dbReference>
<reference evidence="2 3" key="1">
    <citation type="submission" date="2015-03" db="EMBL/GenBank/DDBJ databases">
        <authorList>
            <person name="Murphy D."/>
        </authorList>
    </citation>
    <scope>NUCLEOTIDE SEQUENCE [LARGE SCALE GENOMIC DNA]</scope>
    <source>
        <strain evidence="2 3">KMM 520</strain>
    </source>
</reference>
<dbReference type="InterPro" id="IPR042099">
    <property type="entry name" value="ANL_N_sf"/>
</dbReference>
<organism evidence="2">
    <name type="scientific">Pseudoalteromonas translucida KMM 520</name>
    <dbReference type="NCBI Taxonomy" id="1315283"/>
    <lineage>
        <taxon>Bacteria</taxon>
        <taxon>Pseudomonadati</taxon>
        <taxon>Pseudomonadota</taxon>
        <taxon>Gammaproteobacteria</taxon>
        <taxon>Alteromonadales</taxon>
        <taxon>Pseudoalteromonadaceae</taxon>
        <taxon>Pseudoalteromonas</taxon>
    </lineage>
</organism>